<dbReference type="SMART" id="SM00091">
    <property type="entry name" value="PAS"/>
    <property type="match status" value="3"/>
</dbReference>
<dbReference type="PROSITE" id="PS50109">
    <property type="entry name" value="HIS_KIN"/>
    <property type="match status" value="1"/>
</dbReference>
<dbReference type="SMART" id="SM00387">
    <property type="entry name" value="HATPase_c"/>
    <property type="match status" value="1"/>
</dbReference>
<dbReference type="NCBIfam" id="TIGR00229">
    <property type="entry name" value="sensory_box"/>
    <property type="match status" value="3"/>
</dbReference>
<proteinExistence type="inferred from homology"/>
<evidence type="ECO:0000256" key="4">
    <source>
        <dbReference type="ARBA" id="ARBA00022553"/>
    </source>
</evidence>
<dbReference type="CDD" id="cd16922">
    <property type="entry name" value="HATPase_EvgS-ArcB-TorS-like"/>
    <property type="match status" value="1"/>
</dbReference>
<dbReference type="InterPro" id="IPR001610">
    <property type="entry name" value="PAC"/>
</dbReference>
<comment type="similarity">
    <text evidence="2">In the N-terminal section; belongs to the phytochrome family.</text>
</comment>
<dbReference type="PRINTS" id="PR00344">
    <property type="entry name" value="BCTRLSENSOR"/>
</dbReference>
<keyword evidence="7" id="KW-0418">Kinase</keyword>
<dbReference type="SMART" id="SM00086">
    <property type="entry name" value="PAC"/>
    <property type="match status" value="3"/>
</dbReference>
<evidence type="ECO:0000313" key="19">
    <source>
        <dbReference type="Proteomes" id="UP000565468"/>
    </source>
</evidence>
<dbReference type="Proteomes" id="UP000565468">
    <property type="component" value="Unassembled WGS sequence"/>
</dbReference>
<dbReference type="InterPro" id="IPR000700">
    <property type="entry name" value="PAS-assoc_C"/>
</dbReference>
<evidence type="ECO:0000259" key="15">
    <source>
        <dbReference type="PROSITE" id="PS50110"/>
    </source>
</evidence>
<dbReference type="SUPFAM" id="SSF55785">
    <property type="entry name" value="PYP-like sensor domain (PAS domain)"/>
    <property type="match status" value="3"/>
</dbReference>
<dbReference type="CDD" id="cd00082">
    <property type="entry name" value="HisKA"/>
    <property type="match status" value="1"/>
</dbReference>
<keyword evidence="4 13" id="KW-0597">Phosphoprotein</keyword>
<name>A0A848MCE3_PAELE</name>
<dbReference type="Gene3D" id="3.30.450.20">
    <property type="entry name" value="PAS domain"/>
    <property type="match status" value="3"/>
</dbReference>
<comment type="subunit">
    <text evidence="10">At low DSF concentrations, interacts with RpfF.</text>
</comment>
<dbReference type="AlphaFoldDB" id="A0A848MCE3"/>
<dbReference type="InterPro" id="IPR036890">
    <property type="entry name" value="HATPase_C_sf"/>
</dbReference>
<evidence type="ECO:0000256" key="8">
    <source>
        <dbReference type="ARBA" id="ARBA00022840"/>
    </source>
</evidence>
<evidence type="ECO:0000256" key="13">
    <source>
        <dbReference type="PROSITE-ProRule" id="PRU00169"/>
    </source>
</evidence>
<feature type="domain" description="PAS" evidence="16">
    <location>
        <begin position="25"/>
        <end position="78"/>
    </location>
</feature>
<feature type="modified residue" description="4-aspartylphosphate" evidence="13">
    <location>
        <position position="687"/>
    </location>
</feature>
<dbReference type="Pfam" id="PF00072">
    <property type="entry name" value="Response_reg"/>
    <property type="match status" value="1"/>
</dbReference>
<feature type="domain" description="Histidine kinase" evidence="14">
    <location>
        <begin position="392"/>
        <end position="614"/>
    </location>
</feature>
<dbReference type="InterPro" id="IPR000014">
    <property type="entry name" value="PAS"/>
</dbReference>
<dbReference type="Gene3D" id="1.10.287.130">
    <property type="match status" value="1"/>
</dbReference>
<evidence type="ECO:0000256" key="3">
    <source>
        <dbReference type="ARBA" id="ARBA00012438"/>
    </source>
</evidence>
<keyword evidence="8" id="KW-0067">ATP-binding</keyword>
<keyword evidence="19" id="KW-1185">Reference proteome</keyword>
<protein>
    <recommendedName>
        <fullName evidence="12">Circadian input-output histidine kinase CikA</fullName>
        <ecNumber evidence="3">2.7.13.3</ecNumber>
    </recommendedName>
    <alternativeName>
        <fullName evidence="11">Sensory/regulatory protein RpfC</fullName>
    </alternativeName>
</protein>
<dbReference type="InterPro" id="IPR001789">
    <property type="entry name" value="Sig_transdc_resp-reg_receiver"/>
</dbReference>
<feature type="domain" description="PAC" evidence="17">
    <location>
        <begin position="206"/>
        <end position="256"/>
    </location>
</feature>
<dbReference type="InterPro" id="IPR011006">
    <property type="entry name" value="CheY-like_superfamily"/>
</dbReference>
<dbReference type="Gene3D" id="3.40.50.2300">
    <property type="match status" value="1"/>
</dbReference>
<keyword evidence="5" id="KW-0808">Transferase</keyword>
<dbReference type="InterPro" id="IPR035965">
    <property type="entry name" value="PAS-like_dom_sf"/>
</dbReference>
<dbReference type="SUPFAM" id="SSF47384">
    <property type="entry name" value="Homodimeric domain of signal transducing histidine kinase"/>
    <property type="match status" value="1"/>
</dbReference>
<evidence type="ECO:0000256" key="9">
    <source>
        <dbReference type="ARBA" id="ARBA00023012"/>
    </source>
</evidence>
<dbReference type="EC" id="2.7.13.3" evidence="3"/>
<evidence type="ECO:0000256" key="2">
    <source>
        <dbReference type="ARBA" id="ARBA00006402"/>
    </source>
</evidence>
<gene>
    <name evidence="18" type="ORF">HII30_18725</name>
</gene>
<dbReference type="PROSITE" id="PS50113">
    <property type="entry name" value="PAC"/>
    <property type="match status" value="1"/>
</dbReference>
<dbReference type="SMART" id="SM00388">
    <property type="entry name" value="HisKA"/>
    <property type="match status" value="1"/>
</dbReference>
<evidence type="ECO:0000256" key="6">
    <source>
        <dbReference type="ARBA" id="ARBA00022741"/>
    </source>
</evidence>
<accession>A0A848MCE3</accession>
<evidence type="ECO:0000256" key="12">
    <source>
        <dbReference type="ARBA" id="ARBA00074306"/>
    </source>
</evidence>
<dbReference type="FunFam" id="3.30.565.10:FF:000010">
    <property type="entry name" value="Sensor histidine kinase RcsC"/>
    <property type="match status" value="1"/>
</dbReference>
<dbReference type="Gene3D" id="3.30.565.10">
    <property type="entry name" value="Histidine kinase-like ATPase, C-terminal domain"/>
    <property type="match status" value="1"/>
</dbReference>
<dbReference type="InterPro" id="IPR036097">
    <property type="entry name" value="HisK_dim/P_sf"/>
</dbReference>
<evidence type="ECO:0000256" key="10">
    <source>
        <dbReference type="ARBA" id="ARBA00064003"/>
    </source>
</evidence>
<evidence type="ECO:0000256" key="1">
    <source>
        <dbReference type="ARBA" id="ARBA00000085"/>
    </source>
</evidence>
<evidence type="ECO:0000256" key="7">
    <source>
        <dbReference type="ARBA" id="ARBA00022777"/>
    </source>
</evidence>
<dbReference type="InterPro" id="IPR003661">
    <property type="entry name" value="HisK_dim/P_dom"/>
</dbReference>
<dbReference type="PANTHER" id="PTHR45339">
    <property type="entry name" value="HYBRID SIGNAL TRANSDUCTION HISTIDINE KINASE J"/>
    <property type="match status" value="1"/>
</dbReference>
<organism evidence="18 19">
    <name type="scientific">Paenibacillus lemnae</name>
    <dbReference type="NCBI Taxonomy" id="1330551"/>
    <lineage>
        <taxon>Bacteria</taxon>
        <taxon>Bacillati</taxon>
        <taxon>Bacillota</taxon>
        <taxon>Bacilli</taxon>
        <taxon>Bacillales</taxon>
        <taxon>Paenibacillaceae</taxon>
        <taxon>Paenibacillus</taxon>
    </lineage>
</organism>
<comment type="caution">
    <text evidence="18">The sequence shown here is derived from an EMBL/GenBank/DDBJ whole genome shotgun (WGS) entry which is preliminary data.</text>
</comment>
<dbReference type="FunFam" id="1.10.287.130:FF:000002">
    <property type="entry name" value="Two-component osmosensing histidine kinase"/>
    <property type="match status" value="1"/>
</dbReference>
<sequence length="760" mass="85952">MSEISIDHSSFFDPIYQFSPVGTALVSLEGEWRSANPALLDQLGYSEAEIAGMAFSDYIHPEDAGKALTKTFELLSHQQPKHECELRFIKKDGDFIWMSYFASAARDQDQEPLYFVVNLIPLQTIQKNNLDFAQESEEMYRLVCEHAQEIIYYCNDHGEWMYCSPAVYEQLGYTPSDIIGKDNMDLYHPEDKEKVKEAHEIDNDKNILQYRFRHKDGDYIWFETTFQRVKYNGSLRRLCISRDITDRKDMETKLTETVQRYTSLKKYNHDAVISLDLKGNIIHGNVMAEKLTGYEMAQLEGMNFSKLIGAVNLRKILKDSLNDISIENNINGLKHRDGHDVEVITTIAPIIINQRNVGFYVIIKDITEQKKLILAKEMAENTNQAKSAFLAMMSHEIRTPMNGVIGMTDLLLESTELDSEQEEYVHIIRKSGESLLNIINDILDFSKIESGKTSLVQKPFKVRDLTSEVVQLLRPKAIKKNLNISVTVSNNVPLHVVGDAERLKQVLINLVDNSLKFTSQGSVVVEVEALNPYGKTMELQFVVHDTGVGIPEDKLEKLFEPFYQLDNFMIRKQEGTGLGLAISKKLVELMGGQITALKKEGPGAAFQFSVIVMSSDLSGGFDAPTDEDPFSEETGRLNILVGEDNITNQLVIRKMLEKLGHHVSMASDGREAVDMAQNGCYDLIFMDIQMPEMNGLEAAQCIRKSGPSTENSPVIIAVTANALKGDREYYLSQGMDDYITKPLKSSVLSEVIEKYFKVEK</sequence>
<dbReference type="SMART" id="SM00448">
    <property type="entry name" value="REC"/>
    <property type="match status" value="1"/>
</dbReference>
<dbReference type="InterPro" id="IPR013655">
    <property type="entry name" value="PAS_fold_3"/>
</dbReference>
<comment type="catalytic activity">
    <reaction evidence="1">
        <text>ATP + protein L-histidine = ADP + protein N-phospho-L-histidine.</text>
        <dbReference type="EC" id="2.7.13.3"/>
    </reaction>
</comment>
<evidence type="ECO:0000256" key="5">
    <source>
        <dbReference type="ARBA" id="ARBA00022679"/>
    </source>
</evidence>
<evidence type="ECO:0000256" key="11">
    <source>
        <dbReference type="ARBA" id="ARBA00068150"/>
    </source>
</evidence>
<dbReference type="CDD" id="cd17546">
    <property type="entry name" value="REC_hyHK_CKI1_RcsC-like"/>
    <property type="match status" value="1"/>
</dbReference>
<dbReference type="InterPro" id="IPR004358">
    <property type="entry name" value="Sig_transdc_His_kin-like_C"/>
</dbReference>
<dbReference type="GO" id="GO:0005524">
    <property type="term" value="F:ATP binding"/>
    <property type="evidence" value="ECO:0007669"/>
    <property type="project" value="UniProtKB-KW"/>
</dbReference>
<dbReference type="CDD" id="cd00130">
    <property type="entry name" value="PAS"/>
    <property type="match status" value="3"/>
</dbReference>
<dbReference type="PANTHER" id="PTHR45339:SF1">
    <property type="entry name" value="HYBRID SIGNAL TRANSDUCTION HISTIDINE KINASE J"/>
    <property type="match status" value="1"/>
</dbReference>
<evidence type="ECO:0000313" key="18">
    <source>
        <dbReference type="EMBL" id="NMO97800.1"/>
    </source>
</evidence>
<dbReference type="EMBL" id="JABBPN010000023">
    <property type="protein sequence ID" value="NMO97800.1"/>
    <property type="molecule type" value="Genomic_DNA"/>
</dbReference>
<feature type="domain" description="PAS" evidence="16">
    <location>
        <begin position="257"/>
        <end position="303"/>
    </location>
</feature>
<feature type="domain" description="PAS" evidence="16">
    <location>
        <begin position="136"/>
        <end position="211"/>
    </location>
</feature>
<dbReference type="RefSeq" id="WP_169506575.1">
    <property type="nucleotide sequence ID" value="NZ_JABBPN010000023.1"/>
</dbReference>
<evidence type="ECO:0000259" key="17">
    <source>
        <dbReference type="PROSITE" id="PS50113"/>
    </source>
</evidence>
<reference evidence="18 19" key="1">
    <citation type="submission" date="2020-04" db="EMBL/GenBank/DDBJ databases">
        <title>Paenibacillus algicola sp. nov., a novel marine bacterium producing alginate lyase.</title>
        <authorList>
            <person name="Huang H."/>
        </authorList>
    </citation>
    <scope>NUCLEOTIDE SEQUENCE [LARGE SCALE GENOMIC DNA]</scope>
    <source>
        <strain evidence="18 19">L7-75</strain>
    </source>
</reference>
<evidence type="ECO:0000259" key="16">
    <source>
        <dbReference type="PROSITE" id="PS50112"/>
    </source>
</evidence>
<keyword evidence="6" id="KW-0547">Nucleotide-binding</keyword>
<dbReference type="Pfam" id="PF02518">
    <property type="entry name" value="HATPase_c"/>
    <property type="match status" value="1"/>
</dbReference>
<dbReference type="Pfam" id="PF08447">
    <property type="entry name" value="PAS_3"/>
    <property type="match status" value="2"/>
</dbReference>
<dbReference type="PROSITE" id="PS50112">
    <property type="entry name" value="PAS"/>
    <property type="match status" value="3"/>
</dbReference>
<dbReference type="GO" id="GO:0000155">
    <property type="term" value="F:phosphorelay sensor kinase activity"/>
    <property type="evidence" value="ECO:0007669"/>
    <property type="project" value="InterPro"/>
</dbReference>
<evidence type="ECO:0000259" key="14">
    <source>
        <dbReference type="PROSITE" id="PS50109"/>
    </source>
</evidence>
<keyword evidence="9" id="KW-0902">Two-component regulatory system</keyword>
<dbReference type="SUPFAM" id="SSF55874">
    <property type="entry name" value="ATPase domain of HSP90 chaperone/DNA topoisomerase II/histidine kinase"/>
    <property type="match status" value="1"/>
</dbReference>
<dbReference type="SUPFAM" id="SSF52172">
    <property type="entry name" value="CheY-like"/>
    <property type="match status" value="1"/>
</dbReference>
<dbReference type="PROSITE" id="PS50110">
    <property type="entry name" value="RESPONSE_REGULATORY"/>
    <property type="match status" value="1"/>
</dbReference>
<dbReference type="Pfam" id="PF13426">
    <property type="entry name" value="PAS_9"/>
    <property type="match status" value="1"/>
</dbReference>
<feature type="domain" description="Response regulatory" evidence="15">
    <location>
        <begin position="638"/>
        <end position="756"/>
    </location>
</feature>
<dbReference type="Pfam" id="PF00512">
    <property type="entry name" value="HisKA"/>
    <property type="match status" value="1"/>
</dbReference>
<dbReference type="InterPro" id="IPR005467">
    <property type="entry name" value="His_kinase_dom"/>
</dbReference>
<dbReference type="InterPro" id="IPR003594">
    <property type="entry name" value="HATPase_dom"/>
</dbReference>